<keyword evidence="8 11" id="KW-0472">Membrane</keyword>
<proteinExistence type="inferred from homology"/>
<keyword evidence="6" id="KW-0732">Signal</keyword>
<evidence type="ECO:0000256" key="11">
    <source>
        <dbReference type="PROSITE-ProRule" id="PRU01360"/>
    </source>
</evidence>
<accession>A0A495VBC9</accession>
<comment type="subcellular location">
    <subcellularLocation>
        <location evidence="1 11">Cell outer membrane</location>
        <topology evidence="1 11">Multi-pass membrane protein</topology>
    </subcellularLocation>
</comment>
<evidence type="ECO:0000256" key="3">
    <source>
        <dbReference type="ARBA" id="ARBA00022448"/>
    </source>
</evidence>
<evidence type="ECO:0000256" key="7">
    <source>
        <dbReference type="ARBA" id="ARBA00023077"/>
    </source>
</evidence>
<dbReference type="InterPro" id="IPR039426">
    <property type="entry name" value="TonB-dep_rcpt-like"/>
</dbReference>
<dbReference type="GO" id="GO:0044718">
    <property type="term" value="P:siderophore transmembrane transport"/>
    <property type="evidence" value="ECO:0007669"/>
    <property type="project" value="TreeGrafter"/>
</dbReference>
<keyword evidence="7 12" id="KW-0798">TonB box</keyword>
<evidence type="ECO:0000259" key="14">
    <source>
        <dbReference type="Pfam" id="PF07715"/>
    </source>
</evidence>
<keyword evidence="16" id="KW-1185">Reference proteome</keyword>
<protein>
    <submittedName>
        <fullName evidence="15">Iron complex outermembrane receptor protein</fullName>
    </submittedName>
</protein>
<evidence type="ECO:0000256" key="8">
    <source>
        <dbReference type="ARBA" id="ARBA00023136"/>
    </source>
</evidence>
<name>A0A495VBC9_9GAMM</name>
<evidence type="ECO:0000313" key="15">
    <source>
        <dbReference type="EMBL" id="RKT45118.1"/>
    </source>
</evidence>
<dbReference type="Pfam" id="PF07715">
    <property type="entry name" value="Plug"/>
    <property type="match status" value="1"/>
</dbReference>
<dbReference type="AlphaFoldDB" id="A0A495VBC9"/>
<keyword evidence="4 11" id="KW-1134">Transmembrane beta strand</keyword>
<keyword evidence="3 11" id="KW-0813">Transport</keyword>
<keyword evidence="5 11" id="KW-0812">Transmembrane</keyword>
<dbReference type="Gene3D" id="2.40.170.20">
    <property type="entry name" value="TonB-dependent receptor, beta-barrel domain"/>
    <property type="match status" value="1"/>
</dbReference>
<evidence type="ECO:0000259" key="13">
    <source>
        <dbReference type="Pfam" id="PF00593"/>
    </source>
</evidence>
<dbReference type="PANTHER" id="PTHR30069">
    <property type="entry name" value="TONB-DEPENDENT OUTER MEMBRANE RECEPTOR"/>
    <property type="match status" value="1"/>
</dbReference>
<dbReference type="EMBL" id="RBXL01000001">
    <property type="protein sequence ID" value="RKT45118.1"/>
    <property type="molecule type" value="Genomic_DNA"/>
</dbReference>
<dbReference type="Gene3D" id="2.170.130.10">
    <property type="entry name" value="TonB-dependent receptor, plug domain"/>
    <property type="match status" value="1"/>
</dbReference>
<evidence type="ECO:0000256" key="1">
    <source>
        <dbReference type="ARBA" id="ARBA00004571"/>
    </source>
</evidence>
<dbReference type="InterPro" id="IPR036942">
    <property type="entry name" value="Beta-barrel_TonB_sf"/>
</dbReference>
<evidence type="ECO:0000256" key="10">
    <source>
        <dbReference type="ARBA" id="ARBA00023237"/>
    </source>
</evidence>
<dbReference type="SUPFAM" id="SSF56935">
    <property type="entry name" value="Porins"/>
    <property type="match status" value="1"/>
</dbReference>
<gene>
    <name evidence="15" type="ORF">BDD21_2535</name>
</gene>
<comment type="caution">
    <text evidence="15">The sequence shown here is derived from an EMBL/GenBank/DDBJ whole genome shotgun (WGS) entry which is preliminary data.</text>
</comment>
<evidence type="ECO:0000256" key="6">
    <source>
        <dbReference type="ARBA" id="ARBA00022729"/>
    </source>
</evidence>
<dbReference type="GO" id="GO:0015344">
    <property type="term" value="F:siderophore uptake transmembrane transporter activity"/>
    <property type="evidence" value="ECO:0007669"/>
    <property type="project" value="TreeGrafter"/>
</dbReference>
<feature type="domain" description="TonB-dependent receptor plug" evidence="14">
    <location>
        <begin position="68"/>
        <end position="174"/>
    </location>
</feature>
<evidence type="ECO:0000256" key="12">
    <source>
        <dbReference type="RuleBase" id="RU003357"/>
    </source>
</evidence>
<comment type="similarity">
    <text evidence="2">Belongs to the TonB-dependent receptor family. Hemoglobin/haptoglobin binding protein subfamily.</text>
</comment>
<reference evidence="15 16" key="1">
    <citation type="submission" date="2018-10" db="EMBL/GenBank/DDBJ databases">
        <title>Genomic Encyclopedia of Archaeal and Bacterial Type Strains, Phase II (KMG-II): from individual species to whole genera.</title>
        <authorList>
            <person name="Goeker M."/>
        </authorList>
    </citation>
    <scope>NUCLEOTIDE SEQUENCE [LARGE SCALE GENOMIC DNA]</scope>
    <source>
        <strain evidence="15 16">DSM 235</strain>
    </source>
</reference>
<keyword evidence="10 11" id="KW-0998">Cell outer membrane</keyword>
<dbReference type="CDD" id="cd01347">
    <property type="entry name" value="ligand_gated_channel"/>
    <property type="match status" value="1"/>
</dbReference>
<sequence>MLPSSTLKSPLVLRGLAVWTLISILAAGEAVGTQPSSDSDDAPLGDLLSLLDQETELATRSGMNADFVPGMATILSGTDMLARGARTVWEALSLVPGISQGLEMTGERQVLSRGVGFGYASGNIKFLLDGVSMNSTLFATANPVLNIPIEQIERIEVIRGPGSSVHGEYAFAGVVNVITRQGDRTLYARADERAAAGGGGIWHWSDPQRDLTASINLTGLAGNGGVPVSEDALFAIGGAEISNAPGPSNEASRYLGAFADLRWRNTFVAIKILDDDYGDHFGINHFLPPSDDRLVSEQRYVSAQIGQDLVLSDALDARIRFESLQYERKREHLYVFPPSYFDTQPVYLDQDYRETRYLGAADLHWRGWDRHLVLLGLEASQVQVDRASWSWKNLPFEVPESWLDTGLDRRILSLIAQDEIRASERVTVTAALRLDDYSDLGAFLTPRLAAVWRIDAANILKLQYAQAFRPPTFYEREYPGRESIGAGEIATYELGYILKQPRWEGRLILFQSDLADPIVFGDDDDGFINNADARLRGVELEYEVRLGPRVKIDANLSYVDTVSRDTDRPLPGGTDTLANLAVLWRPLDPWTAALQLRYVGDRSRPESDPRASVSGYAMADLTLSYQRTGPGVFAYLGVKNLTDEDVRYPDLPTGFGGVDLTYPDGYPRPGRRWWLSVGYRF</sequence>
<dbReference type="GO" id="GO:0009279">
    <property type="term" value="C:cell outer membrane"/>
    <property type="evidence" value="ECO:0007669"/>
    <property type="project" value="UniProtKB-SubCell"/>
</dbReference>
<dbReference type="PROSITE" id="PS52016">
    <property type="entry name" value="TONB_DEPENDENT_REC_3"/>
    <property type="match status" value="1"/>
</dbReference>
<evidence type="ECO:0000256" key="2">
    <source>
        <dbReference type="ARBA" id="ARBA00008143"/>
    </source>
</evidence>
<keyword evidence="9 15" id="KW-0675">Receptor</keyword>
<dbReference type="InterPro" id="IPR000531">
    <property type="entry name" value="Beta-barrel_TonB"/>
</dbReference>
<organism evidence="15 16">
    <name type="scientific">Thiocapsa rosea</name>
    <dbReference type="NCBI Taxonomy" id="69360"/>
    <lineage>
        <taxon>Bacteria</taxon>
        <taxon>Pseudomonadati</taxon>
        <taxon>Pseudomonadota</taxon>
        <taxon>Gammaproteobacteria</taxon>
        <taxon>Chromatiales</taxon>
        <taxon>Chromatiaceae</taxon>
        <taxon>Thiocapsa</taxon>
    </lineage>
</organism>
<dbReference type="InterPro" id="IPR012910">
    <property type="entry name" value="Plug_dom"/>
</dbReference>
<evidence type="ECO:0000313" key="16">
    <source>
        <dbReference type="Proteomes" id="UP000274556"/>
    </source>
</evidence>
<dbReference type="Pfam" id="PF00593">
    <property type="entry name" value="TonB_dep_Rec_b-barrel"/>
    <property type="match status" value="1"/>
</dbReference>
<dbReference type="Proteomes" id="UP000274556">
    <property type="component" value="Unassembled WGS sequence"/>
</dbReference>
<evidence type="ECO:0000256" key="5">
    <source>
        <dbReference type="ARBA" id="ARBA00022692"/>
    </source>
</evidence>
<evidence type="ECO:0000256" key="9">
    <source>
        <dbReference type="ARBA" id="ARBA00023170"/>
    </source>
</evidence>
<dbReference type="OrthoDB" id="9815954at2"/>
<dbReference type="InterPro" id="IPR037066">
    <property type="entry name" value="Plug_dom_sf"/>
</dbReference>
<feature type="domain" description="TonB-dependent receptor-like beta-barrel" evidence="13">
    <location>
        <begin position="285"/>
        <end position="641"/>
    </location>
</feature>
<dbReference type="PANTHER" id="PTHR30069:SF29">
    <property type="entry name" value="HEMOGLOBIN AND HEMOGLOBIN-HAPTOGLOBIN-BINDING PROTEIN 1-RELATED"/>
    <property type="match status" value="1"/>
</dbReference>
<evidence type="ECO:0000256" key="4">
    <source>
        <dbReference type="ARBA" id="ARBA00022452"/>
    </source>
</evidence>